<comment type="similarity">
    <text evidence="1">Belongs to the glycine N-acyltransferase family.</text>
</comment>
<dbReference type="InterPro" id="IPR010313">
    <property type="entry name" value="Glycine_N-acyltransferase"/>
</dbReference>
<dbReference type="Proteomes" id="UP001187415">
    <property type="component" value="Unassembled WGS sequence"/>
</dbReference>
<evidence type="ECO:0000256" key="1">
    <source>
        <dbReference type="RuleBase" id="RU368002"/>
    </source>
</evidence>
<protein>
    <recommendedName>
        <fullName evidence="1">Glycine N-acyltransferase-like protein</fullName>
        <ecNumber evidence="1">2.3.1.-</ecNumber>
    </recommendedName>
</protein>
<feature type="domain" description="Glycine N-acyltransferase N-terminal" evidence="2">
    <location>
        <begin position="8"/>
        <end position="164"/>
    </location>
</feature>
<accession>A0AA88LU94</accession>
<evidence type="ECO:0000313" key="4">
    <source>
        <dbReference type="Proteomes" id="UP001187415"/>
    </source>
</evidence>
<dbReference type="EC" id="2.3.1.-" evidence="1"/>
<dbReference type="AlphaFoldDB" id="A0AA88LU94"/>
<proteinExistence type="inferred from homology"/>
<dbReference type="GO" id="GO:0005739">
    <property type="term" value="C:mitochondrion"/>
    <property type="evidence" value="ECO:0007669"/>
    <property type="project" value="InterPro"/>
</dbReference>
<dbReference type="PANTHER" id="PTHR15298:SF15">
    <property type="entry name" value="GLYCINE N-ACYLTRANSFERASE-LIKE PROTEIN"/>
    <property type="match status" value="1"/>
</dbReference>
<dbReference type="InterPro" id="IPR015938">
    <property type="entry name" value="Glycine_N-acyltransferase_N"/>
</dbReference>
<keyword evidence="4" id="KW-1185">Reference proteome</keyword>
<keyword evidence="1" id="KW-0012">Acyltransferase</keyword>
<organism evidence="3 4">
    <name type="scientific">Channa striata</name>
    <name type="common">Snakehead murrel</name>
    <name type="synonym">Ophicephalus striatus</name>
    <dbReference type="NCBI Taxonomy" id="64152"/>
    <lineage>
        <taxon>Eukaryota</taxon>
        <taxon>Metazoa</taxon>
        <taxon>Chordata</taxon>
        <taxon>Craniata</taxon>
        <taxon>Vertebrata</taxon>
        <taxon>Euteleostomi</taxon>
        <taxon>Actinopterygii</taxon>
        <taxon>Neopterygii</taxon>
        <taxon>Teleostei</taxon>
        <taxon>Neoteleostei</taxon>
        <taxon>Acanthomorphata</taxon>
        <taxon>Anabantaria</taxon>
        <taxon>Anabantiformes</taxon>
        <taxon>Channoidei</taxon>
        <taxon>Channidae</taxon>
        <taxon>Channa</taxon>
    </lineage>
</organism>
<dbReference type="PANTHER" id="PTHR15298">
    <property type="entry name" value="L-COA N-ACYLTRANSFERASE-RELATED"/>
    <property type="match status" value="1"/>
</dbReference>
<evidence type="ECO:0000313" key="3">
    <source>
        <dbReference type="EMBL" id="KAK2824118.1"/>
    </source>
</evidence>
<dbReference type="GO" id="GO:0047961">
    <property type="term" value="F:glycine N-acyltransferase activity"/>
    <property type="evidence" value="ECO:0007669"/>
    <property type="project" value="InterPro"/>
</dbReference>
<dbReference type="Pfam" id="PF06021">
    <property type="entry name" value="Gly_acyl_tr_N"/>
    <property type="match status" value="1"/>
</dbReference>
<sequence>MITELTGEQLKVAQTQLKRYLPRSQQVYGCLVLMNSVTSDPAKILVNKWPDFSVIVYKPLCEQKGDLCKDTLVFATDEAILQETIRNPSVIDWTRYLCLGINLCQIEIIKAVASEKNVPSHKKSVCHMMILEDVSKLPSVDSLGISLSSLDESHVGLVNQKWKRKACVLDPDLFDMCHGDAVHSARA</sequence>
<gene>
    <name evidence="3" type="ORF">Q5P01_021293</name>
</gene>
<reference evidence="3" key="1">
    <citation type="submission" date="2023-07" db="EMBL/GenBank/DDBJ databases">
        <title>Chromosome-level Genome Assembly of Striped Snakehead (Channa striata).</title>
        <authorList>
            <person name="Liu H."/>
        </authorList>
    </citation>
    <scope>NUCLEOTIDE SEQUENCE</scope>
    <source>
        <strain evidence="3">Gz</strain>
        <tissue evidence="3">Muscle</tissue>
    </source>
</reference>
<comment type="caution">
    <text evidence="3">The sequence shown here is derived from an EMBL/GenBank/DDBJ whole genome shotgun (WGS) entry which is preliminary data.</text>
</comment>
<evidence type="ECO:0000259" key="2">
    <source>
        <dbReference type="Pfam" id="PF06021"/>
    </source>
</evidence>
<keyword evidence="1" id="KW-0808">Transferase</keyword>
<dbReference type="EMBL" id="JAUPFM010000017">
    <property type="protein sequence ID" value="KAK2824118.1"/>
    <property type="molecule type" value="Genomic_DNA"/>
</dbReference>
<name>A0AA88LU94_CHASR</name>